<reference evidence="7 8" key="1">
    <citation type="submission" date="2019-05" db="EMBL/GenBank/DDBJ databases">
        <title>Mikania micrantha, genome provides insights into the molecular mechanism of rapid growth.</title>
        <authorList>
            <person name="Liu B."/>
        </authorList>
    </citation>
    <scope>NUCLEOTIDE SEQUENCE [LARGE SCALE GENOMIC DNA]</scope>
    <source>
        <strain evidence="7">NLD-2019</strain>
        <tissue evidence="7">Leaf</tissue>
    </source>
</reference>
<dbReference type="Proteomes" id="UP000326396">
    <property type="component" value="Linkage Group LG6"/>
</dbReference>
<evidence type="ECO:0000313" key="8">
    <source>
        <dbReference type="Proteomes" id="UP000326396"/>
    </source>
</evidence>
<feature type="transmembrane region" description="Helical" evidence="6">
    <location>
        <begin position="75"/>
        <end position="97"/>
    </location>
</feature>
<dbReference type="AlphaFoldDB" id="A0A5N6M880"/>
<organism evidence="7 8">
    <name type="scientific">Mikania micrantha</name>
    <name type="common">bitter vine</name>
    <dbReference type="NCBI Taxonomy" id="192012"/>
    <lineage>
        <taxon>Eukaryota</taxon>
        <taxon>Viridiplantae</taxon>
        <taxon>Streptophyta</taxon>
        <taxon>Embryophyta</taxon>
        <taxon>Tracheophyta</taxon>
        <taxon>Spermatophyta</taxon>
        <taxon>Magnoliopsida</taxon>
        <taxon>eudicotyledons</taxon>
        <taxon>Gunneridae</taxon>
        <taxon>Pentapetalae</taxon>
        <taxon>asterids</taxon>
        <taxon>campanulids</taxon>
        <taxon>Asterales</taxon>
        <taxon>Asteraceae</taxon>
        <taxon>Asteroideae</taxon>
        <taxon>Heliantheae alliance</taxon>
        <taxon>Eupatorieae</taxon>
        <taxon>Mikania</taxon>
    </lineage>
</organism>
<evidence type="ECO:0000313" key="7">
    <source>
        <dbReference type="EMBL" id="KAD3336839.1"/>
    </source>
</evidence>
<dbReference type="EMBL" id="SZYD01000016">
    <property type="protein sequence ID" value="KAD3336839.1"/>
    <property type="molecule type" value="Genomic_DNA"/>
</dbReference>
<protein>
    <submittedName>
        <fullName evidence="7">Uncharacterized protein</fullName>
    </submittedName>
</protein>
<comment type="subcellular location">
    <subcellularLocation>
        <location evidence="1">Membrane</location>
        <topology evidence="1">Multi-pass membrane protein</topology>
    </subcellularLocation>
</comment>
<comment type="caution">
    <text evidence="7">The sequence shown here is derived from an EMBL/GenBank/DDBJ whole genome shotgun (WGS) entry which is preliminary data.</text>
</comment>
<dbReference type="PANTHER" id="PTHR23511:SF44">
    <property type="entry name" value="MAJOR FACILITATOR, SUGAR TRANSPORTER, MAJOR FACILITATOR SUPERFAMILY"/>
    <property type="match status" value="1"/>
</dbReference>
<gene>
    <name evidence="7" type="ORF">E3N88_32358</name>
</gene>
<keyword evidence="4 6" id="KW-1133">Transmembrane helix</keyword>
<evidence type="ECO:0000256" key="5">
    <source>
        <dbReference type="ARBA" id="ARBA00023136"/>
    </source>
</evidence>
<evidence type="ECO:0000256" key="3">
    <source>
        <dbReference type="ARBA" id="ARBA00022692"/>
    </source>
</evidence>
<accession>A0A5N6M880</accession>
<evidence type="ECO:0000256" key="1">
    <source>
        <dbReference type="ARBA" id="ARBA00004141"/>
    </source>
</evidence>
<proteinExistence type="predicted"/>
<evidence type="ECO:0000256" key="6">
    <source>
        <dbReference type="SAM" id="Phobius"/>
    </source>
</evidence>
<keyword evidence="2" id="KW-0813">Transport</keyword>
<dbReference type="PANTHER" id="PTHR23511">
    <property type="entry name" value="SYNAPTIC VESICLE GLYCOPROTEIN 2"/>
    <property type="match status" value="1"/>
</dbReference>
<evidence type="ECO:0000256" key="2">
    <source>
        <dbReference type="ARBA" id="ARBA00022448"/>
    </source>
</evidence>
<sequence>MLYSMSSTLMGLRCRVKGSPHVFMHPNYLGKGFLFALMIEFISRWGMVTDNARMWGVEFDYEMGDKGQRYSVDDALAAVGFGKFQILVLGYAGMGWISEAMEMMLLSFVGPALESAWNLSSHEEI</sequence>
<keyword evidence="8" id="KW-1185">Reference proteome</keyword>
<dbReference type="GO" id="GO:0016020">
    <property type="term" value="C:membrane"/>
    <property type="evidence" value="ECO:0007669"/>
    <property type="project" value="UniProtKB-SubCell"/>
</dbReference>
<keyword evidence="5 6" id="KW-0472">Membrane</keyword>
<evidence type="ECO:0000256" key="4">
    <source>
        <dbReference type="ARBA" id="ARBA00022989"/>
    </source>
</evidence>
<keyword evidence="3 6" id="KW-0812">Transmembrane</keyword>
<name>A0A5N6M880_9ASTR</name>
<dbReference type="OrthoDB" id="4139357at2759"/>